<organism evidence="4 5">
    <name type="scientific">Saccoglossus kowalevskii</name>
    <name type="common">Acorn worm</name>
    <dbReference type="NCBI Taxonomy" id="10224"/>
    <lineage>
        <taxon>Eukaryota</taxon>
        <taxon>Metazoa</taxon>
        <taxon>Hemichordata</taxon>
        <taxon>Enteropneusta</taxon>
        <taxon>Harrimaniidae</taxon>
        <taxon>Saccoglossus</taxon>
    </lineage>
</organism>
<dbReference type="Proteomes" id="UP000694865">
    <property type="component" value="Unplaced"/>
</dbReference>
<dbReference type="PROSITE" id="PS00022">
    <property type="entry name" value="EGF_1"/>
    <property type="match status" value="1"/>
</dbReference>
<accession>A0ABM0MHJ0</accession>
<dbReference type="Pfam" id="PF00188">
    <property type="entry name" value="CAP"/>
    <property type="match status" value="1"/>
</dbReference>
<keyword evidence="2" id="KW-0732">Signal</keyword>
<dbReference type="InterPro" id="IPR000742">
    <property type="entry name" value="EGF"/>
</dbReference>
<evidence type="ECO:0000313" key="4">
    <source>
        <dbReference type="Proteomes" id="UP000694865"/>
    </source>
</evidence>
<keyword evidence="4" id="KW-1185">Reference proteome</keyword>
<dbReference type="SUPFAM" id="SSF55797">
    <property type="entry name" value="PR-1-like"/>
    <property type="match status" value="1"/>
</dbReference>
<name>A0ABM0MHJ0_SACKO</name>
<dbReference type="Gene3D" id="3.40.33.10">
    <property type="entry name" value="CAP"/>
    <property type="match status" value="1"/>
</dbReference>
<dbReference type="GeneID" id="102809381"/>
<evidence type="ECO:0000256" key="2">
    <source>
        <dbReference type="SAM" id="SignalP"/>
    </source>
</evidence>
<feature type="signal peptide" evidence="2">
    <location>
        <begin position="1"/>
        <end position="19"/>
    </location>
</feature>
<dbReference type="PANTHER" id="PTHR10334">
    <property type="entry name" value="CYSTEINE-RICH SECRETORY PROTEIN-RELATED"/>
    <property type="match status" value="1"/>
</dbReference>
<reference evidence="5" key="1">
    <citation type="submission" date="2025-08" db="UniProtKB">
        <authorList>
            <consortium name="RefSeq"/>
        </authorList>
    </citation>
    <scope>IDENTIFICATION</scope>
    <source>
        <tissue evidence="5">Testes</tissue>
    </source>
</reference>
<feature type="non-terminal residue" evidence="5">
    <location>
        <position position="319"/>
    </location>
</feature>
<dbReference type="InterPro" id="IPR014044">
    <property type="entry name" value="CAP_dom"/>
</dbReference>
<protein>
    <submittedName>
        <fullName evidence="5">GLIPR1-like protein 1-like</fullName>
    </submittedName>
</protein>
<evidence type="ECO:0000259" key="3">
    <source>
        <dbReference type="PROSITE" id="PS00022"/>
    </source>
</evidence>
<sequence>MGMVLLLFVLLAGTHVICSQPIRTTKSNLSFRVEDFGGVHFPRQKRATSLDSSQMSTLLDAHNSLRGTLDPPGANVKFLDWDDNLATMAQDWSDTCNWFHGNHDDISGFSWVGQNLWMAGPYASDATFDLATAVTDWYNEVDYYNYDENTCSSVCGHYTQVVWASSYAVGCGLTHCPAVNQSHFTDSFILTCNYGPGGNLIGERPYATGSPCTLCETGSGECYENKCRPCSEHNEACATTTSPQRETTSANGGSSHQRVTSGIDEEDCEEELSCENGGNFVASNCNCDCTNDYQGDRCQHEKRQAQYGVLLKIAGSITK</sequence>
<dbReference type="PRINTS" id="PR00837">
    <property type="entry name" value="V5TPXLIKE"/>
</dbReference>
<dbReference type="InterPro" id="IPR018244">
    <property type="entry name" value="Allrgn_V5/Tpx1_CS"/>
</dbReference>
<feature type="domain" description="EGF-like" evidence="3">
    <location>
        <begin position="287"/>
        <end position="298"/>
    </location>
</feature>
<feature type="chain" id="PRO_5045233789" evidence="2">
    <location>
        <begin position="20"/>
        <end position="319"/>
    </location>
</feature>
<dbReference type="InterPro" id="IPR001283">
    <property type="entry name" value="CRISP-related"/>
</dbReference>
<dbReference type="RefSeq" id="XP_006819481.1">
    <property type="nucleotide sequence ID" value="XM_006819418.1"/>
</dbReference>
<dbReference type="PROSITE" id="PS01009">
    <property type="entry name" value="CRISP_1"/>
    <property type="match status" value="1"/>
</dbReference>
<dbReference type="PROSITE" id="PS01010">
    <property type="entry name" value="CRISP_2"/>
    <property type="match status" value="1"/>
</dbReference>
<gene>
    <name evidence="5" type="primary">LOC102809381</name>
</gene>
<dbReference type="InterPro" id="IPR035940">
    <property type="entry name" value="CAP_sf"/>
</dbReference>
<evidence type="ECO:0000256" key="1">
    <source>
        <dbReference type="SAM" id="MobiDB-lite"/>
    </source>
</evidence>
<feature type="region of interest" description="Disordered" evidence="1">
    <location>
        <begin position="241"/>
        <end position="262"/>
    </location>
</feature>
<dbReference type="SMART" id="SM00198">
    <property type="entry name" value="SCP"/>
    <property type="match status" value="1"/>
</dbReference>
<evidence type="ECO:0000313" key="5">
    <source>
        <dbReference type="RefSeq" id="XP_006819481.1"/>
    </source>
</evidence>
<feature type="compositionally biased region" description="Polar residues" evidence="1">
    <location>
        <begin position="241"/>
        <end position="260"/>
    </location>
</feature>
<proteinExistence type="predicted"/>